<keyword evidence="3" id="KW-1185">Reference proteome</keyword>
<evidence type="ECO:0000313" key="2">
    <source>
        <dbReference type="EMBL" id="EFA76173.1"/>
    </source>
</evidence>
<comment type="caution">
    <text evidence="2">The sequence shown here is derived from an EMBL/GenBank/DDBJ whole genome shotgun (WGS) entry which is preliminary data.</text>
</comment>
<dbReference type="RefSeq" id="XP_020428306.1">
    <property type="nucleotide sequence ID" value="XM_020581166.1"/>
</dbReference>
<accession>D3BQY7</accession>
<dbReference type="Proteomes" id="UP000001396">
    <property type="component" value="Unassembled WGS sequence"/>
</dbReference>
<feature type="transmembrane region" description="Helical" evidence="1">
    <location>
        <begin position="61"/>
        <end position="83"/>
    </location>
</feature>
<gene>
    <name evidence="2" type="ORF">PPL_10390</name>
</gene>
<name>D3BQY7_HETP5</name>
<dbReference type="AlphaFoldDB" id="D3BQY7"/>
<feature type="transmembrane region" description="Helical" evidence="1">
    <location>
        <begin position="23"/>
        <end position="49"/>
    </location>
</feature>
<keyword evidence="1" id="KW-0812">Transmembrane</keyword>
<dbReference type="EMBL" id="ADBJ01000049">
    <property type="protein sequence ID" value="EFA76173.1"/>
    <property type="molecule type" value="Genomic_DNA"/>
</dbReference>
<dbReference type="InParanoid" id="D3BQY7"/>
<organism evidence="2 3">
    <name type="scientific">Heterostelium pallidum (strain ATCC 26659 / Pp 5 / PN500)</name>
    <name type="common">Cellular slime mold</name>
    <name type="synonym">Polysphondylium pallidum</name>
    <dbReference type="NCBI Taxonomy" id="670386"/>
    <lineage>
        <taxon>Eukaryota</taxon>
        <taxon>Amoebozoa</taxon>
        <taxon>Evosea</taxon>
        <taxon>Eumycetozoa</taxon>
        <taxon>Dictyostelia</taxon>
        <taxon>Acytosteliales</taxon>
        <taxon>Acytosteliaceae</taxon>
        <taxon>Heterostelium</taxon>
    </lineage>
</organism>
<evidence type="ECO:0000256" key="1">
    <source>
        <dbReference type="SAM" id="Phobius"/>
    </source>
</evidence>
<evidence type="ECO:0000313" key="3">
    <source>
        <dbReference type="Proteomes" id="UP000001396"/>
    </source>
</evidence>
<protein>
    <submittedName>
        <fullName evidence="2">Uncharacterized protein</fullName>
    </submittedName>
</protein>
<dbReference type="GeneID" id="31365859"/>
<proteinExistence type="predicted"/>
<keyword evidence="1" id="KW-1133">Transmembrane helix</keyword>
<keyword evidence="1" id="KW-0472">Membrane</keyword>
<sequence length="177" mass="19983">MLTRSTVVLGHTLILRVWNDSTIVWLLIFALGDHWFIIDTLVEFIVDLIVVGVEQIKRFTFAFVGGFILVVEAETNCILGVVLTDCDRTDCVLIECIDQQTLIDIVVVTIVDLRSTAFAIGVVTDVDCFVTAGLDKVDIDIRFKSLLIRASSIFNHCYKRSKEKCELFNIDIYSFNV</sequence>
<reference evidence="2 3" key="1">
    <citation type="journal article" date="2011" name="Genome Res.">
        <title>Phylogeny-wide analysis of social amoeba genomes highlights ancient origins for complex intercellular communication.</title>
        <authorList>
            <person name="Heidel A.J."/>
            <person name="Lawal H.M."/>
            <person name="Felder M."/>
            <person name="Schilde C."/>
            <person name="Helps N.R."/>
            <person name="Tunggal B."/>
            <person name="Rivero F."/>
            <person name="John U."/>
            <person name="Schleicher M."/>
            <person name="Eichinger L."/>
            <person name="Platzer M."/>
            <person name="Noegel A.A."/>
            <person name="Schaap P."/>
            <person name="Gloeckner G."/>
        </authorList>
    </citation>
    <scope>NUCLEOTIDE SEQUENCE [LARGE SCALE GENOMIC DNA]</scope>
    <source>
        <strain evidence="3">ATCC 26659 / Pp 5 / PN500</strain>
    </source>
</reference>